<evidence type="ECO:0000259" key="2">
    <source>
        <dbReference type="PROSITE" id="PS50089"/>
    </source>
</evidence>
<protein>
    <recommendedName>
        <fullName evidence="2">RING-type domain-containing protein</fullName>
    </recommendedName>
</protein>
<evidence type="ECO:0000256" key="1">
    <source>
        <dbReference type="PROSITE-ProRule" id="PRU00175"/>
    </source>
</evidence>
<dbReference type="InterPro" id="IPR001841">
    <property type="entry name" value="Znf_RING"/>
</dbReference>
<feature type="domain" description="RING-type" evidence="2">
    <location>
        <begin position="223"/>
        <end position="273"/>
    </location>
</feature>
<organism evidence="3">
    <name type="scientific">Aphanomyces invadans</name>
    <dbReference type="NCBI Taxonomy" id="157072"/>
    <lineage>
        <taxon>Eukaryota</taxon>
        <taxon>Sar</taxon>
        <taxon>Stramenopiles</taxon>
        <taxon>Oomycota</taxon>
        <taxon>Saprolegniomycetes</taxon>
        <taxon>Saprolegniales</taxon>
        <taxon>Verrucalvaceae</taxon>
        <taxon>Aphanomyces</taxon>
    </lineage>
</organism>
<dbReference type="RefSeq" id="XP_008879162.1">
    <property type="nucleotide sequence ID" value="XM_008880940.1"/>
</dbReference>
<sequence length="306" mass="33526">MVFVSFEGFLGAVPGVADAPALEVVVTPGSPPKQSMTQRRRGSPLKSVNAQYVVFVQDKAVTGSTYALRKTHVEIAALHDAIRTCIREHPCTIFACCGPLRRLAKKSSRPPAPSMKLKLFDDGSSCDIKVDAACTQRTWVVETFVNDLLHATTGRDADCAAVDRARQMLHLFLDIPPRRHSYVVEALRELQHQQRTGHMRKQTQPPPSSTPLCFKTHEVSACCPICLMSAASQQPDEASDATNDIVTFGCGHSFHPSCVQTWLVIHLVCPACRMPVATCPPRIVDLVETTPSIPSDDHGTQWSSCR</sequence>
<dbReference type="GeneID" id="20090486"/>
<evidence type="ECO:0000313" key="3">
    <source>
        <dbReference type="EMBL" id="ETV92198.1"/>
    </source>
</evidence>
<dbReference type="PROSITE" id="PS50089">
    <property type="entry name" value="ZF_RING_2"/>
    <property type="match status" value="1"/>
</dbReference>
<dbReference type="GO" id="GO:0008270">
    <property type="term" value="F:zinc ion binding"/>
    <property type="evidence" value="ECO:0007669"/>
    <property type="project" value="UniProtKB-KW"/>
</dbReference>
<dbReference type="eggNOG" id="KOG0800">
    <property type="taxonomic scope" value="Eukaryota"/>
</dbReference>
<dbReference type="InterPro" id="IPR013083">
    <property type="entry name" value="Znf_RING/FYVE/PHD"/>
</dbReference>
<name>A0A024TDR5_9STRA</name>
<dbReference type="EMBL" id="KI914002">
    <property type="protein sequence ID" value="ETV92198.1"/>
    <property type="molecule type" value="Genomic_DNA"/>
</dbReference>
<dbReference type="SUPFAM" id="SSF57850">
    <property type="entry name" value="RING/U-box"/>
    <property type="match status" value="1"/>
</dbReference>
<keyword evidence="1" id="KW-0479">Metal-binding</keyword>
<reference evidence="3" key="1">
    <citation type="submission" date="2013-12" db="EMBL/GenBank/DDBJ databases">
        <title>The Genome Sequence of Aphanomyces invadans NJM9701.</title>
        <authorList>
            <consortium name="The Broad Institute Genomics Platform"/>
            <person name="Russ C."/>
            <person name="Tyler B."/>
            <person name="van West P."/>
            <person name="Dieguez-Uribeondo J."/>
            <person name="Young S.K."/>
            <person name="Zeng Q."/>
            <person name="Gargeya S."/>
            <person name="Fitzgerald M."/>
            <person name="Abouelleil A."/>
            <person name="Alvarado L."/>
            <person name="Chapman S.B."/>
            <person name="Gainer-Dewar J."/>
            <person name="Goldberg J."/>
            <person name="Griggs A."/>
            <person name="Gujja S."/>
            <person name="Hansen M."/>
            <person name="Howarth C."/>
            <person name="Imamovic A."/>
            <person name="Ireland A."/>
            <person name="Larimer J."/>
            <person name="McCowan C."/>
            <person name="Murphy C."/>
            <person name="Pearson M."/>
            <person name="Poon T.W."/>
            <person name="Priest M."/>
            <person name="Roberts A."/>
            <person name="Saif S."/>
            <person name="Shea T."/>
            <person name="Sykes S."/>
            <person name="Wortman J."/>
            <person name="Nusbaum C."/>
            <person name="Birren B."/>
        </authorList>
    </citation>
    <scope>NUCLEOTIDE SEQUENCE [LARGE SCALE GENOMIC DNA]</scope>
    <source>
        <strain evidence="3">NJM9701</strain>
    </source>
</reference>
<dbReference type="Gene3D" id="3.30.40.10">
    <property type="entry name" value="Zinc/RING finger domain, C3HC4 (zinc finger)"/>
    <property type="match status" value="1"/>
</dbReference>
<gene>
    <name evidence="3" type="ORF">H310_13436</name>
</gene>
<proteinExistence type="predicted"/>
<dbReference type="STRING" id="157072.A0A024TDR5"/>
<keyword evidence="1" id="KW-0863">Zinc-finger</keyword>
<keyword evidence="1" id="KW-0862">Zinc</keyword>
<dbReference type="SMART" id="SM00184">
    <property type="entry name" value="RING"/>
    <property type="match status" value="1"/>
</dbReference>
<dbReference type="Pfam" id="PF13639">
    <property type="entry name" value="zf-RING_2"/>
    <property type="match status" value="1"/>
</dbReference>
<dbReference type="VEuPathDB" id="FungiDB:H310_13436"/>
<dbReference type="OrthoDB" id="8062037at2759"/>
<dbReference type="AlphaFoldDB" id="A0A024TDR5"/>
<accession>A0A024TDR5</accession>